<name>A0A6J5RNZ5_9CAUD</name>
<evidence type="ECO:0000313" key="4">
    <source>
        <dbReference type="EMBL" id="CAB4195946.1"/>
    </source>
</evidence>
<keyword evidence="1" id="KW-0472">Membrane</keyword>
<evidence type="ECO:0000256" key="1">
    <source>
        <dbReference type="SAM" id="Phobius"/>
    </source>
</evidence>
<evidence type="ECO:0000313" key="2">
    <source>
        <dbReference type="EMBL" id="CAB4144578.1"/>
    </source>
</evidence>
<dbReference type="EMBL" id="LR796438">
    <property type="protein sequence ID" value="CAB4144578.1"/>
    <property type="molecule type" value="Genomic_DNA"/>
</dbReference>
<accession>A0A6J5RNZ5</accession>
<feature type="transmembrane region" description="Helical" evidence="1">
    <location>
        <begin position="6"/>
        <end position="23"/>
    </location>
</feature>
<keyword evidence="1" id="KW-1133">Transmembrane helix</keyword>
<gene>
    <name evidence="4" type="ORF">UFOVP1296_46</name>
    <name evidence="2" type="ORF">UFOVP471_48</name>
    <name evidence="3" type="ORF">UFOVP890_46</name>
</gene>
<reference evidence="4" key="1">
    <citation type="submission" date="2020-05" db="EMBL/GenBank/DDBJ databases">
        <authorList>
            <person name="Chiriac C."/>
            <person name="Salcher M."/>
            <person name="Ghai R."/>
            <person name="Kavagutti S V."/>
        </authorList>
    </citation>
    <scope>NUCLEOTIDE SEQUENCE</scope>
</reference>
<organism evidence="4">
    <name type="scientific">uncultured Caudovirales phage</name>
    <dbReference type="NCBI Taxonomy" id="2100421"/>
    <lineage>
        <taxon>Viruses</taxon>
        <taxon>Duplodnaviria</taxon>
        <taxon>Heunggongvirae</taxon>
        <taxon>Uroviricota</taxon>
        <taxon>Caudoviricetes</taxon>
        <taxon>Peduoviridae</taxon>
        <taxon>Maltschvirus</taxon>
        <taxon>Maltschvirus maltsch</taxon>
    </lineage>
</organism>
<dbReference type="EMBL" id="LR797240">
    <property type="protein sequence ID" value="CAB4195946.1"/>
    <property type="molecule type" value="Genomic_DNA"/>
</dbReference>
<protein>
    <submittedName>
        <fullName evidence="4">Uncharacterized protein</fullName>
    </submittedName>
</protein>
<sequence>MEPAIITAIIGAAGTVVAALVSLQRGQTKNRHASTEQHGQIYDMLERTFVRTADIHRDILDVKKKLNEHLDDHDGVVFLDEVPAPARKKPAAKKLK</sequence>
<dbReference type="EMBL" id="LR796845">
    <property type="protein sequence ID" value="CAB4169511.1"/>
    <property type="molecule type" value="Genomic_DNA"/>
</dbReference>
<proteinExistence type="predicted"/>
<evidence type="ECO:0000313" key="3">
    <source>
        <dbReference type="EMBL" id="CAB4169511.1"/>
    </source>
</evidence>
<keyword evidence="1" id="KW-0812">Transmembrane</keyword>